<dbReference type="AlphaFoldDB" id="A0A0P6B979"/>
<evidence type="ECO:0000313" key="1">
    <source>
        <dbReference type="EMBL" id="KZS07013.1"/>
    </source>
</evidence>
<dbReference type="Proteomes" id="UP000076858">
    <property type="component" value="Unassembled WGS sequence"/>
</dbReference>
<sequence>MISVYASPQSSILELKTRVTERKQEEGMIGKHSTRNRWLRGGHQRTNIRIHGNICETSRNSSYIPSLVYIQSLYLYIY</sequence>
<dbReference type="EMBL" id="LRGB01002580">
    <property type="protein sequence ID" value="KZS07013.1"/>
    <property type="molecule type" value="Genomic_DNA"/>
</dbReference>
<keyword evidence="2" id="KW-1185">Reference proteome</keyword>
<proteinExistence type="predicted"/>
<organism evidence="1 2">
    <name type="scientific">Daphnia magna</name>
    <dbReference type="NCBI Taxonomy" id="35525"/>
    <lineage>
        <taxon>Eukaryota</taxon>
        <taxon>Metazoa</taxon>
        <taxon>Ecdysozoa</taxon>
        <taxon>Arthropoda</taxon>
        <taxon>Crustacea</taxon>
        <taxon>Branchiopoda</taxon>
        <taxon>Diplostraca</taxon>
        <taxon>Cladocera</taxon>
        <taxon>Anomopoda</taxon>
        <taxon>Daphniidae</taxon>
        <taxon>Daphnia</taxon>
    </lineage>
</organism>
<reference evidence="1 2" key="1">
    <citation type="submission" date="2016-03" db="EMBL/GenBank/DDBJ databases">
        <title>EvidentialGene: Evidence-directed Construction of Genes on Genomes.</title>
        <authorList>
            <person name="Gilbert D.G."/>
            <person name="Choi J.-H."/>
            <person name="Mockaitis K."/>
            <person name="Colbourne J."/>
            <person name="Pfrender M."/>
        </authorList>
    </citation>
    <scope>NUCLEOTIDE SEQUENCE [LARGE SCALE GENOMIC DNA]</scope>
    <source>
        <strain evidence="1 2">Xinb3</strain>
        <tissue evidence="1">Complete organism</tissue>
    </source>
</reference>
<name>A0A0P6B979_9CRUS</name>
<accession>A0A0P6B979</accession>
<evidence type="ECO:0000313" key="2">
    <source>
        <dbReference type="Proteomes" id="UP000076858"/>
    </source>
</evidence>
<protein>
    <submittedName>
        <fullName evidence="1">Uncharacterized protein</fullName>
    </submittedName>
</protein>
<comment type="caution">
    <text evidence="1">The sequence shown here is derived from an EMBL/GenBank/DDBJ whole genome shotgun (WGS) entry which is preliminary data.</text>
</comment>
<gene>
    <name evidence="1" type="ORF">APZ42_029554</name>
</gene>